<reference evidence="2 3" key="1">
    <citation type="journal article" date="2016" name="BMC Genomics">
        <title>Genomic analysis of the nitrate-respiring Sphingopyxis granuli (formerly Sphingomonas macrogoltabida) strain TFA.</title>
        <authorList>
            <person name="Garcia-Romero I."/>
            <person name="Perez-Pulido A.J."/>
            <person name="Gonzalez-Flores Y.E."/>
            <person name="Reyes-Ramirez F."/>
            <person name="Santero E."/>
            <person name="Floriano B."/>
        </authorList>
    </citation>
    <scope>NUCLEOTIDE SEQUENCE [LARGE SCALE GENOMIC DNA]</scope>
    <source>
        <strain evidence="2 3">TFA</strain>
    </source>
</reference>
<organism evidence="2 3">
    <name type="scientific">Sphingopyxis granuli</name>
    <dbReference type="NCBI Taxonomy" id="267128"/>
    <lineage>
        <taxon>Bacteria</taxon>
        <taxon>Pseudomonadati</taxon>
        <taxon>Pseudomonadota</taxon>
        <taxon>Alphaproteobacteria</taxon>
        <taxon>Sphingomonadales</taxon>
        <taxon>Sphingomonadaceae</taxon>
        <taxon>Sphingopyxis</taxon>
    </lineage>
</organism>
<dbReference type="PROSITE" id="PS50943">
    <property type="entry name" value="HTH_CROC1"/>
    <property type="match status" value="1"/>
</dbReference>
<dbReference type="EMBL" id="CP012199">
    <property type="protein sequence ID" value="AMG74834.1"/>
    <property type="molecule type" value="Genomic_DNA"/>
</dbReference>
<dbReference type="InterPro" id="IPR010982">
    <property type="entry name" value="Lambda_DNA-bd_dom_sf"/>
</dbReference>
<keyword evidence="3" id="KW-1185">Reference proteome</keyword>
<dbReference type="Proteomes" id="UP000058599">
    <property type="component" value="Chromosome"/>
</dbReference>
<name>A0AA86GKY2_9SPHN</name>
<accession>A0AA86GKY2</accession>
<protein>
    <submittedName>
        <fullName evidence="2">Transcriptional regulator, XRE family</fullName>
    </submittedName>
</protein>
<proteinExistence type="predicted"/>
<gene>
    <name evidence="2" type="ORF">SGRAN_2474</name>
</gene>
<evidence type="ECO:0000313" key="3">
    <source>
        <dbReference type="Proteomes" id="UP000058599"/>
    </source>
</evidence>
<evidence type="ECO:0000313" key="2">
    <source>
        <dbReference type="EMBL" id="AMG74834.1"/>
    </source>
</evidence>
<dbReference type="CDD" id="cd00093">
    <property type="entry name" value="HTH_XRE"/>
    <property type="match status" value="1"/>
</dbReference>
<dbReference type="Gene3D" id="1.10.260.40">
    <property type="entry name" value="lambda repressor-like DNA-binding domains"/>
    <property type="match status" value="1"/>
</dbReference>
<dbReference type="Pfam" id="PF01381">
    <property type="entry name" value="HTH_3"/>
    <property type="match status" value="1"/>
</dbReference>
<sequence length="115" mass="13007">MNKMVTIPQDEYDRLREAAEELVDLRAYDRAKARLDAGEDELVPAEYADRILDGENPLRVWRDLRGWTQQGLAQASGVNRVQIADIESGRKRGSVETIARLARALRVGMEDLVRG</sequence>
<dbReference type="AlphaFoldDB" id="A0AA86GKY2"/>
<dbReference type="InterPro" id="IPR001387">
    <property type="entry name" value="Cro/C1-type_HTH"/>
</dbReference>
<dbReference type="SMART" id="SM00530">
    <property type="entry name" value="HTH_XRE"/>
    <property type="match status" value="1"/>
</dbReference>
<dbReference type="SUPFAM" id="SSF47413">
    <property type="entry name" value="lambda repressor-like DNA-binding domains"/>
    <property type="match status" value="1"/>
</dbReference>
<dbReference type="KEGG" id="sgi:SGRAN_2474"/>
<evidence type="ECO:0000259" key="1">
    <source>
        <dbReference type="PROSITE" id="PS50943"/>
    </source>
</evidence>
<feature type="domain" description="HTH cro/C1-type" evidence="1">
    <location>
        <begin position="58"/>
        <end position="112"/>
    </location>
</feature>
<dbReference type="GO" id="GO:0003677">
    <property type="term" value="F:DNA binding"/>
    <property type="evidence" value="ECO:0007669"/>
    <property type="project" value="InterPro"/>
</dbReference>